<evidence type="ECO:0000313" key="8">
    <source>
        <dbReference type="EMBL" id="KAA6321403.1"/>
    </source>
</evidence>
<dbReference type="GO" id="GO:0052908">
    <property type="term" value="F:16S rRNA (adenine(1518)-N(6)/adenine(1519)-N(6))-dimethyltransferase activity"/>
    <property type="evidence" value="ECO:0007669"/>
    <property type="project" value="UniProtKB-EC"/>
</dbReference>
<dbReference type="Gene3D" id="3.40.50.150">
    <property type="entry name" value="Vaccinia Virus protein VP39"/>
    <property type="match status" value="1"/>
</dbReference>
<dbReference type="SUPFAM" id="SSF53335">
    <property type="entry name" value="S-adenosyl-L-methionine-dependent methyltransferases"/>
    <property type="match status" value="1"/>
</dbReference>
<evidence type="ECO:0000256" key="5">
    <source>
        <dbReference type="ARBA" id="ARBA00022691"/>
    </source>
</evidence>
<dbReference type="EMBL" id="SNRY01003323">
    <property type="protein sequence ID" value="KAA6321403.1"/>
    <property type="molecule type" value="Genomic_DNA"/>
</dbReference>
<evidence type="ECO:0000256" key="6">
    <source>
        <dbReference type="ARBA" id="ARBA00022884"/>
    </source>
</evidence>
<dbReference type="PANTHER" id="PTHR11727:SF7">
    <property type="entry name" value="DIMETHYLADENOSINE TRANSFERASE-RELATED"/>
    <property type="match status" value="1"/>
</dbReference>
<feature type="domain" description="Ribosomal RNA adenine methylase transferase N-terminal" evidence="7">
    <location>
        <begin position="20"/>
        <end position="190"/>
    </location>
</feature>
<dbReference type="InterPro" id="IPR020598">
    <property type="entry name" value="rRNA_Ade_methylase_Trfase_N"/>
</dbReference>
<gene>
    <name evidence="8" type="ORF">EZS27_028944</name>
</gene>
<accession>A0A5J4QL93</accession>
<organism evidence="8">
    <name type="scientific">termite gut metagenome</name>
    <dbReference type="NCBI Taxonomy" id="433724"/>
    <lineage>
        <taxon>unclassified sequences</taxon>
        <taxon>metagenomes</taxon>
        <taxon>organismal metagenomes</taxon>
    </lineage>
</organism>
<dbReference type="GO" id="GO:0005829">
    <property type="term" value="C:cytosol"/>
    <property type="evidence" value="ECO:0007669"/>
    <property type="project" value="TreeGrafter"/>
</dbReference>
<dbReference type="InterPro" id="IPR020596">
    <property type="entry name" value="rRNA_Ade_Mease_Trfase_CS"/>
</dbReference>
<dbReference type="PROSITE" id="PS51689">
    <property type="entry name" value="SAM_RNA_A_N6_MT"/>
    <property type="match status" value="1"/>
</dbReference>
<keyword evidence="5" id="KW-0949">S-adenosyl-L-methionine</keyword>
<keyword evidence="4 8" id="KW-0808">Transferase</keyword>
<dbReference type="EC" id="2.1.1.182" evidence="8"/>
<reference evidence="8" key="1">
    <citation type="submission" date="2019-03" db="EMBL/GenBank/DDBJ databases">
        <title>Single cell metagenomics reveals metabolic interactions within the superorganism composed of flagellate Streblomastix strix and complex community of Bacteroidetes bacteria on its surface.</title>
        <authorList>
            <person name="Treitli S.C."/>
            <person name="Kolisko M."/>
            <person name="Husnik F."/>
            <person name="Keeling P."/>
            <person name="Hampl V."/>
        </authorList>
    </citation>
    <scope>NUCLEOTIDE SEQUENCE</scope>
    <source>
        <strain evidence="8">STM</strain>
    </source>
</reference>
<dbReference type="NCBIfam" id="TIGR00755">
    <property type="entry name" value="ksgA"/>
    <property type="match status" value="1"/>
</dbReference>
<dbReference type="SMART" id="SM00650">
    <property type="entry name" value="rADc"/>
    <property type="match status" value="1"/>
</dbReference>
<proteinExistence type="inferred from homology"/>
<dbReference type="InterPro" id="IPR001737">
    <property type="entry name" value="KsgA/Erm"/>
</dbReference>
<dbReference type="InterPro" id="IPR023165">
    <property type="entry name" value="rRNA_Ade_diMease-like_C"/>
</dbReference>
<dbReference type="AlphaFoldDB" id="A0A5J4QL93"/>
<keyword evidence="2" id="KW-0698">rRNA processing</keyword>
<keyword evidence="1" id="KW-0963">Cytoplasm</keyword>
<dbReference type="FunFam" id="1.10.8.100:FF:000001">
    <property type="entry name" value="Ribosomal RNA small subunit methyltransferase A"/>
    <property type="match status" value="1"/>
</dbReference>
<dbReference type="PROSITE" id="PS01131">
    <property type="entry name" value="RRNA_A_DIMETH"/>
    <property type="match status" value="1"/>
</dbReference>
<sequence>MRYVRPKKFLGQHFLRDLSIAEDIADTVDVFPGLPLLEVGAGTGVLTQFLIKKERLLKVVELDYESVGYLRREYPALEDYIIEDDFLKMHLNHLFNGQAFVLTGNYPYNISSQIFFKMLENKDLIPCCTGMIQKEVAERIAASPGCKAYGILSILIQAWYRVEYLFTVSEYVFDPPPKVKSAVIRMTRNDTKELGCNEELFKRIVKTTFNQRRKTLRNSIKPILGKDCLLTKESLFDRRPEQLSIEEFITLTNRIEKEL</sequence>
<evidence type="ECO:0000256" key="4">
    <source>
        <dbReference type="ARBA" id="ARBA00022679"/>
    </source>
</evidence>
<dbReference type="Pfam" id="PF00398">
    <property type="entry name" value="RrnaAD"/>
    <property type="match status" value="1"/>
</dbReference>
<keyword evidence="3 8" id="KW-0489">Methyltransferase</keyword>
<name>A0A5J4QL93_9ZZZZ</name>
<dbReference type="GO" id="GO:0003723">
    <property type="term" value="F:RNA binding"/>
    <property type="evidence" value="ECO:0007669"/>
    <property type="project" value="UniProtKB-KW"/>
</dbReference>
<keyword evidence="6" id="KW-0694">RNA-binding</keyword>
<dbReference type="InterPro" id="IPR011530">
    <property type="entry name" value="rRNA_adenine_dimethylase"/>
</dbReference>
<evidence type="ECO:0000256" key="2">
    <source>
        <dbReference type="ARBA" id="ARBA00022552"/>
    </source>
</evidence>
<dbReference type="FunFam" id="3.40.50.150:FF:000157">
    <property type="entry name" value="Ribosomal RNA small subunit methyltransferase A"/>
    <property type="match status" value="1"/>
</dbReference>
<dbReference type="InterPro" id="IPR029063">
    <property type="entry name" value="SAM-dependent_MTases_sf"/>
</dbReference>
<protein>
    <submittedName>
        <fullName evidence="8">Ribosomal RNA small subunit methyltransferase A</fullName>
        <ecNumber evidence="8">2.1.1.182</ecNumber>
    </submittedName>
</protein>
<dbReference type="PANTHER" id="PTHR11727">
    <property type="entry name" value="DIMETHYLADENOSINE TRANSFERASE"/>
    <property type="match status" value="1"/>
</dbReference>
<dbReference type="Gene3D" id="1.10.8.100">
    <property type="entry name" value="Ribosomal RNA adenine dimethylase-like, domain 2"/>
    <property type="match status" value="1"/>
</dbReference>
<comment type="caution">
    <text evidence="8">The sequence shown here is derived from an EMBL/GenBank/DDBJ whole genome shotgun (WGS) entry which is preliminary data.</text>
</comment>
<evidence type="ECO:0000256" key="1">
    <source>
        <dbReference type="ARBA" id="ARBA00022490"/>
    </source>
</evidence>
<evidence type="ECO:0000259" key="7">
    <source>
        <dbReference type="SMART" id="SM00650"/>
    </source>
</evidence>
<evidence type="ECO:0000256" key="3">
    <source>
        <dbReference type="ARBA" id="ARBA00022603"/>
    </source>
</evidence>
<dbReference type="HAMAP" id="MF_00607">
    <property type="entry name" value="16SrRNA_methyltr_A"/>
    <property type="match status" value="1"/>
</dbReference>